<dbReference type="Proteomes" id="UP000030764">
    <property type="component" value="Unassembled WGS sequence"/>
</dbReference>
<evidence type="ECO:0000313" key="1">
    <source>
        <dbReference type="EMBL" id="KFD52261.1"/>
    </source>
</evidence>
<name>A0A085M4W5_9BILA</name>
<evidence type="ECO:0000313" key="2">
    <source>
        <dbReference type="Proteomes" id="UP000030764"/>
    </source>
</evidence>
<dbReference type="EMBL" id="KL363229">
    <property type="protein sequence ID" value="KFD52261.1"/>
    <property type="molecule type" value="Genomic_DNA"/>
</dbReference>
<protein>
    <submittedName>
        <fullName evidence="1">Uncharacterized protein</fullName>
    </submittedName>
</protein>
<proteinExistence type="predicted"/>
<reference evidence="1 2" key="1">
    <citation type="journal article" date="2014" name="Nat. Genet.">
        <title>Genome and transcriptome of the porcine whipworm Trichuris suis.</title>
        <authorList>
            <person name="Jex A.R."/>
            <person name="Nejsum P."/>
            <person name="Schwarz E.M."/>
            <person name="Hu L."/>
            <person name="Young N.D."/>
            <person name="Hall R.S."/>
            <person name="Korhonen P.K."/>
            <person name="Liao S."/>
            <person name="Thamsborg S."/>
            <person name="Xia J."/>
            <person name="Xu P."/>
            <person name="Wang S."/>
            <person name="Scheerlinck J.P."/>
            <person name="Hofmann A."/>
            <person name="Sternberg P.W."/>
            <person name="Wang J."/>
            <person name="Gasser R.B."/>
        </authorList>
    </citation>
    <scope>NUCLEOTIDE SEQUENCE [LARGE SCALE GENOMIC DNA]</scope>
    <source>
        <strain evidence="1">DCEP-RM93M</strain>
    </source>
</reference>
<accession>A0A085M4W5</accession>
<feature type="non-terminal residue" evidence="1">
    <location>
        <position position="1"/>
    </location>
</feature>
<organism evidence="1 2">
    <name type="scientific">Trichuris suis</name>
    <name type="common">pig whipworm</name>
    <dbReference type="NCBI Taxonomy" id="68888"/>
    <lineage>
        <taxon>Eukaryota</taxon>
        <taxon>Metazoa</taxon>
        <taxon>Ecdysozoa</taxon>
        <taxon>Nematoda</taxon>
        <taxon>Enoplea</taxon>
        <taxon>Dorylaimia</taxon>
        <taxon>Trichinellida</taxon>
        <taxon>Trichuridae</taxon>
        <taxon>Trichuris</taxon>
    </lineage>
</organism>
<sequence>RRKVGFRLPESAANGAQLVWRPSFLGEHFFVRPTFVRCIDTFSFVVFVHPIVIVVKIFAFRVGKVLLLVIGEDDNQNCGQLESRIAGMVFVTERHVVVKHAVARVITRNTYRIVVSLEAATCVTCRKVCPFTVANRKELFLRRAIALLAAFGGEVPSDKAKPVLLAQTLCLKGNLHSTGELLALLLSSFANRHSEARSFPSVNAVERCDVFVDLCESAKWANGRLSSLLKIGLPKACSAIVSLWVTN</sequence>
<keyword evidence="2" id="KW-1185">Reference proteome</keyword>
<dbReference type="AlphaFoldDB" id="A0A085M4W5"/>
<gene>
    <name evidence="1" type="ORF">M513_06824</name>
</gene>